<keyword evidence="4" id="KW-1185">Reference proteome</keyword>
<feature type="compositionally biased region" description="Low complexity" evidence="2">
    <location>
        <begin position="294"/>
        <end position="305"/>
    </location>
</feature>
<proteinExistence type="predicted"/>
<dbReference type="AlphaFoldDB" id="A0A5S6Q0U2"/>
<accession>A0A5S6Q0U2</accession>
<dbReference type="Pfam" id="PF00635">
    <property type="entry name" value="Motile_Sperm"/>
    <property type="match status" value="1"/>
</dbReference>
<dbReference type="Proteomes" id="UP000046395">
    <property type="component" value="Unassembled WGS sequence"/>
</dbReference>
<evidence type="ECO:0000256" key="2">
    <source>
        <dbReference type="SAM" id="MobiDB-lite"/>
    </source>
</evidence>
<organism evidence="4 5">
    <name type="scientific">Trichuris muris</name>
    <name type="common">Mouse whipworm</name>
    <dbReference type="NCBI Taxonomy" id="70415"/>
    <lineage>
        <taxon>Eukaryota</taxon>
        <taxon>Metazoa</taxon>
        <taxon>Ecdysozoa</taxon>
        <taxon>Nematoda</taxon>
        <taxon>Enoplea</taxon>
        <taxon>Dorylaimia</taxon>
        <taxon>Trichinellida</taxon>
        <taxon>Trichuridae</taxon>
        <taxon>Trichuris</taxon>
    </lineage>
</organism>
<dbReference type="WBParaSite" id="TMUE_0000000836.1">
    <property type="protein sequence ID" value="TMUE_0000000836.1"/>
    <property type="gene ID" value="WBGene00296759"/>
</dbReference>
<protein>
    <recommendedName>
        <fullName evidence="1">Major sperm protein</fullName>
    </recommendedName>
</protein>
<dbReference type="InterPro" id="IPR000535">
    <property type="entry name" value="MSP_dom"/>
</dbReference>
<keyword evidence="1" id="KW-0206">Cytoskeleton</keyword>
<reference evidence="5" key="1">
    <citation type="submission" date="2019-12" db="UniProtKB">
        <authorList>
            <consortium name="WormBaseParasite"/>
        </authorList>
    </citation>
    <scope>IDENTIFICATION</scope>
</reference>
<feature type="domain" description="MSP" evidence="3">
    <location>
        <begin position="4"/>
        <end position="122"/>
    </location>
</feature>
<name>A0A5S6Q0U2_TRIMR</name>
<evidence type="ECO:0000259" key="3">
    <source>
        <dbReference type="PROSITE" id="PS50202"/>
    </source>
</evidence>
<dbReference type="InterPro" id="IPR008962">
    <property type="entry name" value="PapD-like_sf"/>
</dbReference>
<dbReference type="SUPFAM" id="SSF49354">
    <property type="entry name" value="PapD-like"/>
    <property type="match status" value="1"/>
</dbReference>
<feature type="compositionally biased region" description="Basic and acidic residues" evidence="2">
    <location>
        <begin position="344"/>
        <end position="361"/>
    </location>
</feature>
<sequence length="378" mass="41484">MTGNAVLEVNADVVVFSWPFDQPQIAVLTLQNQGNTPITVKCKTTERYAIRFSWVYAVLEPGESKSLKVRCEATGRHPICHEGNRITFEYMMVNKPVSDLKKLWKFRNCSEKKCVAVYFDKHQNKKARLAELSSPGDERRLMDQQKNRWHNYGKRAQFAFPAHFAIPVSHDQTVQAENADAPSAPDFPQQVHPESFFNEKGNELGNFGPVIATSTPIAPNARIISDHVKPGDMPTSGELKLLGLKDSMNKQSNVGGAAMNEAIPGDPTHGTKMRNALRRAHEDLLSFPVTVKVPNSSHSHRSSNPTEPPSAAALDGYAEIVPPSVATAGLAEANYAGSAADNARMAEHNKARPPADGKPNEGPKPFGKAHFPDEHARI</sequence>
<dbReference type="InterPro" id="IPR013783">
    <property type="entry name" value="Ig-like_fold"/>
</dbReference>
<evidence type="ECO:0000313" key="4">
    <source>
        <dbReference type="Proteomes" id="UP000046395"/>
    </source>
</evidence>
<dbReference type="Gene3D" id="2.60.40.10">
    <property type="entry name" value="Immunoglobulins"/>
    <property type="match status" value="1"/>
</dbReference>
<dbReference type="PROSITE" id="PS50202">
    <property type="entry name" value="MSP"/>
    <property type="match status" value="1"/>
</dbReference>
<evidence type="ECO:0000256" key="1">
    <source>
        <dbReference type="RuleBase" id="RU003425"/>
    </source>
</evidence>
<feature type="region of interest" description="Disordered" evidence="2">
    <location>
        <begin position="341"/>
        <end position="378"/>
    </location>
</feature>
<evidence type="ECO:0000313" key="5">
    <source>
        <dbReference type="WBParaSite" id="TMUE_0000000836.1"/>
    </source>
</evidence>
<feature type="region of interest" description="Disordered" evidence="2">
    <location>
        <begin position="293"/>
        <end position="312"/>
    </location>
</feature>
<comment type="function">
    <text evidence="1">Central component in molecular interactions underlying sperm crawling. Forms an extensive filament system that extends from sperm villipoda, along the leading edge of the pseudopod.</text>
</comment>
<keyword evidence="1" id="KW-0963">Cytoplasm</keyword>